<evidence type="ECO:0000256" key="1">
    <source>
        <dbReference type="SAM" id="MobiDB-lite"/>
    </source>
</evidence>
<sequence length="87" mass="9552">MVTGQNHALVQHNRPAFTGIFHFRVARDTAGSGGGTVNVAVNQTELQRRRGARISFRPSGILNTRQFNHDTVRRPDAVPAARQHPVG</sequence>
<feature type="region of interest" description="Disordered" evidence="1">
    <location>
        <begin position="67"/>
        <end position="87"/>
    </location>
</feature>
<evidence type="ECO:0000313" key="3">
    <source>
        <dbReference type="Proteomes" id="UP000345637"/>
    </source>
</evidence>
<name>A0A485AUH4_RAOPL</name>
<proteinExistence type="predicted"/>
<gene>
    <name evidence="2" type="ORF">NCTC12998_01228</name>
</gene>
<accession>A0A485AUH4</accession>
<protein>
    <submittedName>
        <fullName evidence="2">Uncharacterized protein</fullName>
    </submittedName>
</protein>
<evidence type="ECO:0000313" key="2">
    <source>
        <dbReference type="EMBL" id="VFS60089.1"/>
    </source>
</evidence>
<dbReference type="Proteomes" id="UP000345637">
    <property type="component" value="Unassembled WGS sequence"/>
</dbReference>
<dbReference type="AlphaFoldDB" id="A0A485AUH4"/>
<reference evidence="2 3" key="1">
    <citation type="submission" date="2019-03" db="EMBL/GenBank/DDBJ databases">
        <authorList>
            <consortium name="Pathogen Informatics"/>
        </authorList>
    </citation>
    <scope>NUCLEOTIDE SEQUENCE [LARGE SCALE GENOMIC DNA]</scope>
    <source>
        <strain evidence="2 3">NCTC12998</strain>
    </source>
</reference>
<organism evidence="2 3">
    <name type="scientific">Raoultella planticola</name>
    <name type="common">Klebsiella planticola</name>
    <dbReference type="NCBI Taxonomy" id="575"/>
    <lineage>
        <taxon>Bacteria</taxon>
        <taxon>Pseudomonadati</taxon>
        <taxon>Pseudomonadota</taxon>
        <taxon>Gammaproteobacteria</taxon>
        <taxon>Enterobacterales</taxon>
        <taxon>Enterobacteriaceae</taxon>
        <taxon>Klebsiella/Raoultella group</taxon>
        <taxon>Raoultella</taxon>
    </lineage>
</organism>
<feature type="compositionally biased region" description="Basic and acidic residues" evidence="1">
    <location>
        <begin position="67"/>
        <end position="76"/>
    </location>
</feature>
<dbReference type="EMBL" id="CAADJE010000015">
    <property type="protein sequence ID" value="VFS60089.1"/>
    <property type="molecule type" value="Genomic_DNA"/>
</dbReference>